<sequence length="149" mass="17057">MEIDENTINGNIQIIEEINAELKLDPENSEYQKYIKIIAGDQLTIARQRAITAIRLRHEVGLEMWKHFVYTRNASDTLRSIVDTQSWQPRIPQYVPRPTPDCLDILAVFSDLQGPYYGFAVWAASALLAPGVERRFNSELCAELKHGQK</sequence>
<feature type="domain" description="DUF6589" evidence="1">
    <location>
        <begin position="1"/>
        <end position="66"/>
    </location>
</feature>
<proteinExistence type="predicted"/>
<evidence type="ECO:0000259" key="1">
    <source>
        <dbReference type="Pfam" id="PF20231"/>
    </source>
</evidence>
<keyword evidence="3" id="KW-1185">Reference proteome</keyword>
<evidence type="ECO:0000313" key="2">
    <source>
        <dbReference type="EMBL" id="KIM36498.1"/>
    </source>
</evidence>
<dbReference type="Pfam" id="PF20231">
    <property type="entry name" value="DUF6589"/>
    <property type="match status" value="1"/>
</dbReference>
<protein>
    <recommendedName>
        <fullName evidence="1">DUF6589 domain-containing protein</fullName>
    </recommendedName>
</protein>
<evidence type="ECO:0000313" key="3">
    <source>
        <dbReference type="Proteomes" id="UP000053424"/>
    </source>
</evidence>
<accession>A0A0C2XEX9</accession>
<reference evidence="2 3" key="1">
    <citation type="submission" date="2014-04" db="EMBL/GenBank/DDBJ databases">
        <authorList>
            <consortium name="DOE Joint Genome Institute"/>
            <person name="Kuo A."/>
            <person name="Gay G."/>
            <person name="Dore J."/>
            <person name="Kohler A."/>
            <person name="Nagy L.G."/>
            <person name="Floudas D."/>
            <person name="Copeland A."/>
            <person name="Barry K.W."/>
            <person name="Cichocki N."/>
            <person name="Veneault-Fourrey C."/>
            <person name="LaButti K."/>
            <person name="Lindquist E.A."/>
            <person name="Lipzen A."/>
            <person name="Lundell T."/>
            <person name="Morin E."/>
            <person name="Murat C."/>
            <person name="Sun H."/>
            <person name="Tunlid A."/>
            <person name="Henrissat B."/>
            <person name="Grigoriev I.V."/>
            <person name="Hibbett D.S."/>
            <person name="Martin F."/>
            <person name="Nordberg H.P."/>
            <person name="Cantor M.N."/>
            <person name="Hua S.X."/>
        </authorList>
    </citation>
    <scope>NUCLEOTIDE SEQUENCE [LARGE SCALE GENOMIC DNA]</scope>
    <source>
        <strain evidence="3">h7</strain>
    </source>
</reference>
<gene>
    <name evidence="2" type="ORF">M413DRAFT_13865</name>
</gene>
<dbReference type="STRING" id="686832.A0A0C2XEX9"/>
<dbReference type="AlphaFoldDB" id="A0A0C2XEX9"/>
<dbReference type="HOGENOM" id="CLU_1749891_0_0_1"/>
<name>A0A0C2XEX9_HEBCY</name>
<reference evidence="3" key="2">
    <citation type="submission" date="2015-01" db="EMBL/GenBank/DDBJ databases">
        <title>Evolutionary Origins and Diversification of the Mycorrhizal Mutualists.</title>
        <authorList>
            <consortium name="DOE Joint Genome Institute"/>
            <consortium name="Mycorrhizal Genomics Consortium"/>
            <person name="Kohler A."/>
            <person name="Kuo A."/>
            <person name="Nagy L.G."/>
            <person name="Floudas D."/>
            <person name="Copeland A."/>
            <person name="Barry K.W."/>
            <person name="Cichocki N."/>
            <person name="Veneault-Fourrey C."/>
            <person name="LaButti K."/>
            <person name="Lindquist E.A."/>
            <person name="Lipzen A."/>
            <person name="Lundell T."/>
            <person name="Morin E."/>
            <person name="Murat C."/>
            <person name="Riley R."/>
            <person name="Ohm R."/>
            <person name="Sun H."/>
            <person name="Tunlid A."/>
            <person name="Henrissat B."/>
            <person name="Grigoriev I.V."/>
            <person name="Hibbett D.S."/>
            <person name="Martin F."/>
        </authorList>
    </citation>
    <scope>NUCLEOTIDE SEQUENCE [LARGE SCALE GENOMIC DNA]</scope>
    <source>
        <strain evidence="3">h7</strain>
    </source>
</reference>
<dbReference type="OrthoDB" id="2496395at2759"/>
<organism evidence="2 3">
    <name type="scientific">Hebeloma cylindrosporum</name>
    <dbReference type="NCBI Taxonomy" id="76867"/>
    <lineage>
        <taxon>Eukaryota</taxon>
        <taxon>Fungi</taxon>
        <taxon>Dikarya</taxon>
        <taxon>Basidiomycota</taxon>
        <taxon>Agaricomycotina</taxon>
        <taxon>Agaricomycetes</taxon>
        <taxon>Agaricomycetidae</taxon>
        <taxon>Agaricales</taxon>
        <taxon>Agaricineae</taxon>
        <taxon>Hymenogastraceae</taxon>
        <taxon>Hebeloma</taxon>
    </lineage>
</organism>
<dbReference type="InterPro" id="IPR046496">
    <property type="entry name" value="DUF6589"/>
</dbReference>
<dbReference type="EMBL" id="KN831804">
    <property type="protein sequence ID" value="KIM36498.1"/>
    <property type="molecule type" value="Genomic_DNA"/>
</dbReference>
<dbReference type="Proteomes" id="UP000053424">
    <property type="component" value="Unassembled WGS sequence"/>
</dbReference>